<dbReference type="OrthoDB" id="9811754at2"/>
<dbReference type="InterPro" id="IPR058634">
    <property type="entry name" value="AaeA-lik-b-barrel"/>
</dbReference>
<protein>
    <submittedName>
        <fullName evidence="7">Hemolysin D</fullName>
    </submittedName>
</protein>
<feature type="domain" description="p-hydroxybenzoic acid efflux pump subunit AaeA-like beta-barrel" evidence="6">
    <location>
        <begin position="280"/>
        <end position="369"/>
    </location>
</feature>
<feature type="coiled-coil region" evidence="1">
    <location>
        <begin position="119"/>
        <end position="240"/>
    </location>
</feature>
<keyword evidence="3" id="KW-0812">Transmembrane</keyword>
<dbReference type="Gene3D" id="2.40.50.100">
    <property type="match status" value="1"/>
</dbReference>
<evidence type="ECO:0000259" key="6">
    <source>
        <dbReference type="Pfam" id="PF25963"/>
    </source>
</evidence>
<dbReference type="Pfam" id="PF25963">
    <property type="entry name" value="Beta-barrel_AAEA"/>
    <property type="match status" value="1"/>
</dbReference>
<comment type="caution">
    <text evidence="7">The sequence shown here is derived from an EMBL/GenBank/DDBJ whole genome shotgun (WGS) entry which is preliminary data.</text>
</comment>
<dbReference type="InterPro" id="IPR050739">
    <property type="entry name" value="MFP"/>
</dbReference>
<dbReference type="Pfam" id="PF25876">
    <property type="entry name" value="HH_MFP_RND"/>
    <property type="match status" value="1"/>
</dbReference>
<evidence type="ECO:0000256" key="2">
    <source>
        <dbReference type="SAM" id="MobiDB-lite"/>
    </source>
</evidence>
<dbReference type="PANTHER" id="PTHR30386">
    <property type="entry name" value="MEMBRANE FUSION SUBUNIT OF EMRAB-TOLC MULTIDRUG EFFLUX PUMP"/>
    <property type="match status" value="1"/>
</dbReference>
<dbReference type="PANTHER" id="PTHR30386:SF24">
    <property type="entry name" value="MULTIDRUG RESISTANCE EFFLUX PUMP"/>
    <property type="match status" value="1"/>
</dbReference>
<accession>A0A2A3JTM9</accession>
<dbReference type="GO" id="GO:0055085">
    <property type="term" value="P:transmembrane transport"/>
    <property type="evidence" value="ECO:0007669"/>
    <property type="project" value="InterPro"/>
</dbReference>
<proteinExistence type="predicted"/>
<dbReference type="SUPFAM" id="SSF111369">
    <property type="entry name" value="HlyD-like secretion proteins"/>
    <property type="match status" value="2"/>
</dbReference>
<dbReference type="Gene3D" id="2.40.30.170">
    <property type="match status" value="1"/>
</dbReference>
<sequence length="385" mass="40857">MSRHDRIEPADPETRPAAAPQAATPETAEAPPKKSGRKKRILGGIALIALLAGGYEGYGWWTDGRFMIETDDAYVQADLSLVSSKLQGYVEEIPVQANQHVSKGDVLVRIEDGDYRIALEQKQAQLPTLERTLARIDAETAAAEASVTQAEAELSAAEAALRSAQTALTRAEGLAARKVTSQADLDDATEALETAKANRAAAAAAIKGAEAQVEVLKAERAETESSRREMELDIAQAQRDLDHTVLRAPFDGTVANIAIEEGELVSIGARLAAVVPDHGLYVEANFKETQLAGIHPGETVKVSIDAMEGHEVEGRVVSVAPATGSVFSLLPADNATGNFTKIVQRVPVRIELPEGTQGLRAGLSVVVEIDQRTAPAGTEHAEVSK</sequence>
<feature type="transmembrane region" description="Helical" evidence="3">
    <location>
        <begin position="41"/>
        <end position="61"/>
    </location>
</feature>
<name>A0A2A3JTM9_9RHOB</name>
<keyword evidence="1" id="KW-0175">Coiled coil</keyword>
<gene>
    <name evidence="7" type="ORF">CLG85_17835</name>
</gene>
<feature type="compositionally biased region" description="Basic and acidic residues" evidence="2">
    <location>
        <begin position="1"/>
        <end position="14"/>
    </location>
</feature>
<evidence type="ECO:0000259" key="4">
    <source>
        <dbReference type="Pfam" id="PF25876"/>
    </source>
</evidence>
<evidence type="ECO:0000313" key="7">
    <source>
        <dbReference type="EMBL" id="PBD17864.1"/>
    </source>
</evidence>
<feature type="domain" description="Multidrug resistance protein MdtA-like barrel-sandwich hybrid" evidence="5">
    <location>
        <begin position="82"/>
        <end position="275"/>
    </location>
</feature>
<evidence type="ECO:0000256" key="1">
    <source>
        <dbReference type="SAM" id="Coils"/>
    </source>
</evidence>
<feature type="region of interest" description="Disordered" evidence="2">
    <location>
        <begin position="1"/>
        <end position="36"/>
    </location>
</feature>
<dbReference type="AlphaFoldDB" id="A0A2A3JTM9"/>
<keyword evidence="3" id="KW-0472">Membrane</keyword>
<evidence type="ECO:0000256" key="3">
    <source>
        <dbReference type="SAM" id="Phobius"/>
    </source>
</evidence>
<evidence type="ECO:0000259" key="5">
    <source>
        <dbReference type="Pfam" id="PF25917"/>
    </source>
</evidence>
<reference evidence="7" key="1">
    <citation type="submission" date="2017-09" db="EMBL/GenBank/DDBJ databases">
        <title>Yangia sp. SAOS 153D whole genome sequencing.</title>
        <authorList>
            <person name="Verma A."/>
            <person name="Krishnamurthi S."/>
        </authorList>
    </citation>
    <scope>NUCLEOTIDE SEQUENCE [LARGE SCALE GENOMIC DNA]</scope>
    <source>
        <strain evidence="7">SAOS 153D</strain>
    </source>
</reference>
<keyword evidence="3" id="KW-1133">Transmembrane helix</keyword>
<dbReference type="InterPro" id="IPR058625">
    <property type="entry name" value="MdtA-like_BSH"/>
</dbReference>
<dbReference type="Pfam" id="PF25917">
    <property type="entry name" value="BSH_RND"/>
    <property type="match status" value="1"/>
</dbReference>
<dbReference type="Gene3D" id="1.10.287.470">
    <property type="entry name" value="Helix hairpin bin"/>
    <property type="match status" value="2"/>
</dbReference>
<dbReference type="EMBL" id="NTHN01000311">
    <property type="protein sequence ID" value="PBD17864.1"/>
    <property type="molecule type" value="Genomic_DNA"/>
</dbReference>
<feature type="compositionally biased region" description="Low complexity" evidence="2">
    <location>
        <begin position="15"/>
        <end position="30"/>
    </location>
</feature>
<dbReference type="InterPro" id="IPR058624">
    <property type="entry name" value="MdtA-like_HH"/>
</dbReference>
<feature type="domain" description="Multidrug resistance protein MdtA-like alpha-helical hairpin" evidence="4">
    <location>
        <begin position="148"/>
        <end position="212"/>
    </location>
</feature>
<organism evidence="7">
    <name type="scientific">Alloyangia mangrovi</name>
    <dbReference type="NCBI Taxonomy" id="1779329"/>
    <lineage>
        <taxon>Bacteria</taxon>
        <taxon>Pseudomonadati</taxon>
        <taxon>Pseudomonadota</taxon>
        <taxon>Alphaproteobacteria</taxon>
        <taxon>Rhodobacterales</taxon>
        <taxon>Roseobacteraceae</taxon>
        <taxon>Alloyangia</taxon>
    </lineage>
</organism>